<accession>B9S384</accession>
<protein>
    <recommendedName>
        <fullName evidence="4">NtEIG-E80 protein</fullName>
    </recommendedName>
</protein>
<dbReference type="PANTHER" id="PTHR33649">
    <property type="entry name" value="PAR1 PROTEIN"/>
    <property type="match status" value="1"/>
</dbReference>
<gene>
    <name evidence="2" type="ORF">RCOM_0731380</name>
</gene>
<dbReference type="eggNOG" id="ENOG502RXJH">
    <property type="taxonomic scope" value="Eukaryota"/>
</dbReference>
<dbReference type="OrthoDB" id="842155at2759"/>
<feature type="signal peptide" evidence="1">
    <location>
        <begin position="1"/>
        <end position="18"/>
    </location>
</feature>
<sequence length="180" mass="19438">MALIIFLAVSLLLHGALGELVCEQLPVELCSYSVASFGKRCLLETFATEEDREVIYQCKTSEVVVDVIQERIESDECVNACGLDRNTVGISSDTLFEPHLLAKLCSSDSYQSCPNIIDLYFNLALGEGIYLPDICANPRHALSTTRSSSDANSNPIFVEVTAAFALVSSHVGLACAPTTI</sequence>
<dbReference type="InParanoid" id="B9S384"/>
<dbReference type="KEGG" id="rcu:8279793"/>
<dbReference type="AlphaFoldDB" id="B9S384"/>
<feature type="chain" id="PRO_5002888892" description="NtEIG-E80 protein" evidence="1">
    <location>
        <begin position="19"/>
        <end position="180"/>
    </location>
</feature>
<evidence type="ECO:0000313" key="2">
    <source>
        <dbReference type="EMBL" id="EEF41866.1"/>
    </source>
</evidence>
<reference evidence="3" key="1">
    <citation type="journal article" date="2010" name="Nat. Biotechnol.">
        <title>Draft genome sequence of the oilseed species Ricinus communis.</title>
        <authorList>
            <person name="Chan A.P."/>
            <person name="Crabtree J."/>
            <person name="Zhao Q."/>
            <person name="Lorenzi H."/>
            <person name="Orvis J."/>
            <person name="Puiu D."/>
            <person name="Melake-Berhan A."/>
            <person name="Jones K.M."/>
            <person name="Redman J."/>
            <person name="Chen G."/>
            <person name="Cahoon E.B."/>
            <person name="Gedil M."/>
            <person name="Stanke M."/>
            <person name="Haas B.J."/>
            <person name="Wortman J.R."/>
            <person name="Fraser-Liggett C.M."/>
            <person name="Ravel J."/>
            <person name="Rabinowicz P.D."/>
        </authorList>
    </citation>
    <scope>NUCLEOTIDE SEQUENCE [LARGE SCALE GENOMIC DNA]</scope>
    <source>
        <strain evidence="3">cv. Hale</strain>
    </source>
</reference>
<dbReference type="Proteomes" id="UP000008311">
    <property type="component" value="Unassembled WGS sequence"/>
</dbReference>
<evidence type="ECO:0008006" key="4">
    <source>
        <dbReference type="Google" id="ProtNLM"/>
    </source>
</evidence>
<evidence type="ECO:0000313" key="3">
    <source>
        <dbReference type="Proteomes" id="UP000008311"/>
    </source>
</evidence>
<dbReference type="InterPro" id="IPR009489">
    <property type="entry name" value="PAR1"/>
</dbReference>
<evidence type="ECO:0000256" key="1">
    <source>
        <dbReference type="SAM" id="SignalP"/>
    </source>
</evidence>
<name>B9S384_RICCO</name>
<dbReference type="OMA" id="NCANIVD"/>
<dbReference type="STRING" id="3988.B9S384"/>
<organism evidence="2 3">
    <name type="scientific">Ricinus communis</name>
    <name type="common">Castor bean</name>
    <dbReference type="NCBI Taxonomy" id="3988"/>
    <lineage>
        <taxon>Eukaryota</taxon>
        <taxon>Viridiplantae</taxon>
        <taxon>Streptophyta</taxon>
        <taxon>Embryophyta</taxon>
        <taxon>Tracheophyta</taxon>
        <taxon>Spermatophyta</taxon>
        <taxon>Magnoliopsida</taxon>
        <taxon>eudicotyledons</taxon>
        <taxon>Gunneridae</taxon>
        <taxon>Pentapetalae</taxon>
        <taxon>rosids</taxon>
        <taxon>fabids</taxon>
        <taxon>Malpighiales</taxon>
        <taxon>Euphorbiaceae</taxon>
        <taxon>Acalyphoideae</taxon>
        <taxon>Acalypheae</taxon>
        <taxon>Ricinus</taxon>
    </lineage>
</organism>
<dbReference type="Pfam" id="PF06521">
    <property type="entry name" value="PAR1"/>
    <property type="match status" value="1"/>
</dbReference>
<proteinExistence type="predicted"/>
<dbReference type="PANTHER" id="PTHR33649:SF16">
    <property type="entry name" value="PAR1 PROTEIN"/>
    <property type="match status" value="1"/>
</dbReference>
<keyword evidence="1" id="KW-0732">Signal</keyword>
<keyword evidence="3" id="KW-1185">Reference proteome</keyword>
<dbReference type="EMBL" id="EQ973857">
    <property type="protein sequence ID" value="EEF41866.1"/>
    <property type="molecule type" value="Genomic_DNA"/>
</dbReference>